<comment type="caution">
    <text evidence="2">The sequence shown here is derived from an EMBL/GenBank/DDBJ whole genome shotgun (WGS) entry which is preliminary data.</text>
</comment>
<protein>
    <submittedName>
        <fullName evidence="2">Uncharacterized protein</fullName>
    </submittedName>
</protein>
<evidence type="ECO:0000256" key="1">
    <source>
        <dbReference type="SAM" id="MobiDB-lite"/>
    </source>
</evidence>
<feature type="non-terminal residue" evidence="2">
    <location>
        <position position="50"/>
    </location>
</feature>
<name>A0ABD0QYZ1_CIRMR</name>
<organism evidence="2 3">
    <name type="scientific">Cirrhinus mrigala</name>
    <name type="common">Mrigala</name>
    <dbReference type="NCBI Taxonomy" id="683832"/>
    <lineage>
        <taxon>Eukaryota</taxon>
        <taxon>Metazoa</taxon>
        <taxon>Chordata</taxon>
        <taxon>Craniata</taxon>
        <taxon>Vertebrata</taxon>
        <taxon>Euteleostomi</taxon>
        <taxon>Actinopterygii</taxon>
        <taxon>Neopterygii</taxon>
        <taxon>Teleostei</taxon>
        <taxon>Ostariophysi</taxon>
        <taxon>Cypriniformes</taxon>
        <taxon>Cyprinidae</taxon>
        <taxon>Labeoninae</taxon>
        <taxon>Labeonini</taxon>
        <taxon>Cirrhinus</taxon>
    </lineage>
</organism>
<sequence>DDAFSDSLSQKADSEASSGPLLDDKASSKNDLQSPCEPSPDYNFSGVMGR</sequence>
<proteinExistence type="predicted"/>
<keyword evidence="3" id="KW-1185">Reference proteome</keyword>
<reference evidence="2 3" key="1">
    <citation type="submission" date="2024-05" db="EMBL/GenBank/DDBJ databases">
        <title>Genome sequencing and assembly of Indian major carp, Cirrhinus mrigala (Hamilton, 1822).</title>
        <authorList>
            <person name="Mohindra V."/>
            <person name="Chowdhury L.M."/>
            <person name="Lal K."/>
            <person name="Jena J.K."/>
        </authorList>
    </citation>
    <scope>NUCLEOTIDE SEQUENCE [LARGE SCALE GENOMIC DNA]</scope>
    <source>
        <strain evidence="2">CM1030</strain>
        <tissue evidence="2">Blood</tissue>
    </source>
</reference>
<feature type="non-terminal residue" evidence="2">
    <location>
        <position position="1"/>
    </location>
</feature>
<accession>A0ABD0QYZ1</accession>
<dbReference type="EMBL" id="JAMKFB020000006">
    <property type="protein sequence ID" value="KAL0191452.1"/>
    <property type="molecule type" value="Genomic_DNA"/>
</dbReference>
<evidence type="ECO:0000313" key="3">
    <source>
        <dbReference type="Proteomes" id="UP001529510"/>
    </source>
</evidence>
<gene>
    <name evidence="2" type="ORF">M9458_014150</name>
</gene>
<evidence type="ECO:0000313" key="2">
    <source>
        <dbReference type="EMBL" id="KAL0191452.1"/>
    </source>
</evidence>
<dbReference type="Proteomes" id="UP001529510">
    <property type="component" value="Unassembled WGS sequence"/>
</dbReference>
<dbReference type="AlphaFoldDB" id="A0ABD0QYZ1"/>
<feature type="compositionally biased region" description="Polar residues" evidence="1">
    <location>
        <begin position="1"/>
        <end position="17"/>
    </location>
</feature>
<feature type="region of interest" description="Disordered" evidence="1">
    <location>
        <begin position="1"/>
        <end position="50"/>
    </location>
</feature>